<name>A0A0L0QU21_VIRPA</name>
<evidence type="ECO:0000256" key="5">
    <source>
        <dbReference type="ARBA" id="ARBA00023136"/>
    </source>
</evidence>
<dbReference type="OrthoDB" id="9762978at2"/>
<keyword evidence="9" id="KW-1185">Reference proteome</keyword>
<dbReference type="PANTHER" id="PTHR43478:SF1">
    <property type="entry name" value="NA+_H+ ANTIPORTER NHAC-LIKE C-TERMINAL DOMAIN-CONTAINING PROTEIN"/>
    <property type="match status" value="1"/>
</dbReference>
<feature type="domain" description="Na+/H+ antiporter NhaC-like C-terminal" evidence="7">
    <location>
        <begin position="162"/>
        <end position="487"/>
    </location>
</feature>
<evidence type="ECO:0000259" key="7">
    <source>
        <dbReference type="Pfam" id="PF03553"/>
    </source>
</evidence>
<feature type="transmembrane region" description="Helical" evidence="6">
    <location>
        <begin position="491"/>
        <end position="512"/>
    </location>
</feature>
<evidence type="ECO:0000256" key="2">
    <source>
        <dbReference type="ARBA" id="ARBA00022475"/>
    </source>
</evidence>
<comment type="subcellular location">
    <subcellularLocation>
        <location evidence="1">Cell membrane</location>
        <topology evidence="1">Multi-pass membrane protein</topology>
    </subcellularLocation>
</comment>
<dbReference type="Proteomes" id="UP000036780">
    <property type="component" value="Unassembled WGS sequence"/>
</dbReference>
<dbReference type="GO" id="GO:0005886">
    <property type="term" value="C:plasma membrane"/>
    <property type="evidence" value="ECO:0007669"/>
    <property type="project" value="UniProtKB-SubCell"/>
</dbReference>
<keyword evidence="3 6" id="KW-0812">Transmembrane</keyword>
<feature type="transmembrane region" description="Helical" evidence="6">
    <location>
        <begin position="304"/>
        <end position="322"/>
    </location>
</feature>
<keyword evidence="2" id="KW-1003">Cell membrane</keyword>
<feature type="transmembrane region" description="Helical" evidence="6">
    <location>
        <begin position="384"/>
        <end position="414"/>
    </location>
</feature>
<dbReference type="Pfam" id="PF03553">
    <property type="entry name" value="Na_H_antiporter"/>
    <property type="match status" value="1"/>
</dbReference>
<keyword evidence="4 6" id="KW-1133">Transmembrane helix</keyword>
<dbReference type="PANTHER" id="PTHR43478">
    <property type="entry name" value="NA+/H+ ANTIPORTER-RELATED"/>
    <property type="match status" value="1"/>
</dbReference>
<dbReference type="PATRIC" id="fig|1473.5.peg.3891"/>
<dbReference type="GeneID" id="66869840"/>
<reference evidence="9" key="1">
    <citation type="submission" date="2015-07" db="EMBL/GenBank/DDBJ databases">
        <title>Fjat-10053 dsm26.</title>
        <authorList>
            <person name="Liu B."/>
            <person name="Wang J."/>
            <person name="Zhu Y."/>
            <person name="Liu G."/>
            <person name="Chen Q."/>
            <person name="Chen Z."/>
            <person name="Lan J."/>
            <person name="Che J."/>
            <person name="Ge C."/>
            <person name="Shi H."/>
            <person name="Pan Z."/>
            <person name="Liu X."/>
        </authorList>
    </citation>
    <scope>NUCLEOTIDE SEQUENCE [LARGE SCALE GENOMIC DNA]</scope>
    <source>
        <strain evidence="9">DSM 26</strain>
    </source>
</reference>
<dbReference type="InterPro" id="IPR018461">
    <property type="entry name" value="Na/H_Antiport_NhaC-like_C"/>
</dbReference>
<feature type="transmembrane region" description="Helical" evidence="6">
    <location>
        <begin position="170"/>
        <end position="190"/>
    </location>
</feature>
<comment type="caution">
    <text evidence="8">The sequence shown here is derived from an EMBL/GenBank/DDBJ whole genome shotgun (WGS) entry which is preliminary data.</text>
</comment>
<accession>A0A0L0QU21</accession>
<evidence type="ECO:0000256" key="6">
    <source>
        <dbReference type="SAM" id="Phobius"/>
    </source>
</evidence>
<evidence type="ECO:0000256" key="4">
    <source>
        <dbReference type="ARBA" id="ARBA00022989"/>
    </source>
</evidence>
<evidence type="ECO:0000256" key="3">
    <source>
        <dbReference type="ARBA" id="ARBA00022692"/>
    </source>
</evidence>
<gene>
    <name evidence="8" type="ORF">AFK71_04615</name>
</gene>
<evidence type="ECO:0000313" key="9">
    <source>
        <dbReference type="Proteomes" id="UP000036780"/>
    </source>
</evidence>
<sequence length="519" mass="55659">MEGTIFSLIPAVLMLVLVLLTRNVLLSLGTGIIVGALLIHDFSILDSLKEIWMQFYTLFVSSDGAINTGNVLLLTFLLLLGVMTAFLQASGGSQAFGEWMIKKVKTRSGAQAMSAVLGLIIFIDDYFNSLAVGQIARPLTDRHKISRAKLAYIIDSTSAPVTVISPISSWGAYIIGIMGGLFAANGITTLEPLEAFIKMIPYNLYAIAAVISVFLVAYLKADIGPMRKHEIRAMQTGELIDPKQDKVPGDLSDTFTPHQGGKIYHLLVPIGVLIVATVSSMVITGAMATEENVNILTIFANTNVNLSLFAGGIIAVLTSYLFHMGQRKPRNSSLKIVFEGAKTMMPAIYILLLAWMIGSIIGVLETGEYLAGIVSDLSLNPAFLPFLFFIIAGFMALATGTSWGTFGIMLPIAAEVSTITDMEMLIPSMAAVLAGSVFGDHCTPISDTTILSATGAGANHIDHVMTQLPYAFISAFAASIGYILVGFTNQVILPLAVSLSIIIAFTTIIHFMKNTRTEE</sequence>
<dbReference type="AlphaFoldDB" id="A0A0L0QU21"/>
<dbReference type="RefSeq" id="WP_050350368.1">
    <property type="nucleotide sequence ID" value="NZ_BOSN01000005.1"/>
</dbReference>
<organism evidence="8 9">
    <name type="scientific">Virgibacillus pantothenticus</name>
    <dbReference type="NCBI Taxonomy" id="1473"/>
    <lineage>
        <taxon>Bacteria</taxon>
        <taxon>Bacillati</taxon>
        <taxon>Bacillota</taxon>
        <taxon>Bacilli</taxon>
        <taxon>Bacillales</taxon>
        <taxon>Bacillaceae</taxon>
        <taxon>Virgibacillus</taxon>
    </lineage>
</organism>
<evidence type="ECO:0000256" key="1">
    <source>
        <dbReference type="ARBA" id="ARBA00004651"/>
    </source>
</evidence>
<dbReference type="EMBL" id="LGTO01000004">
    <property type="protein sequence ID" value="KNE22084.1"/>
    <property type="molecule type" value="Genomic_DNA"/>
</dbReference>
<proteinExistence type="predicted"/>
<keyword evidence="5 6" id="KW-0472">Membrane</keyword>
<feature type="transmembrane region" description="Helical" evidence="6">
    <location>
        <begin position="71"/>
        <end position="89"/>
    </location>
</feature>
<feature type="transmembrane region" description="Helical" evidence="6">
    <location>
        <begin position="263"/>
        <end position="284"/>
    </location>
</feature>
<feature type="transmembrane region" description="Helical" evidence="6">
    <location>
        <begin position="12"/>
        <end position="39"/>
    </location>
</feature>
<feature type="transmembrane region" description="Helical" evidence="6">
    <location>
        <begin position="343"/>
        <end position="364"/>
    </location>
</feature>
<protein>
    <submittedName>
        <fullName evidence="8">Sodium:proton antiporter</fullName>
    </submittedName>
</protein>
<feature type="transmembrane region" description="Helical" evidence="6">
    <location>
        <begin position="468"/>
        <end position="485"/>
    </location>
</feature>
<feature type="transmembrane region" description="Helical" evidence="6">
    <location>
        <begin position="202"/>
        <end position="219"/>
    </location>
</feature>
<evidence type="ECO:0000313" key="8">
    <source>
        <dbReference type="EMBL" id="KNE22084.1"/>
    </source>
</evidence>